<reference evidence="1 2" key="1">
    <citation type="submission" date="2019-05" db="EMBL/GenBank/DDBJ databases">
        <authorList>
            <person name="Zhang J.-Y."/>
            <person name="Feg X."/>
            <person name="Du Z.-J."/>
        </authorList>
    </citation>
    <scope>NUCLEOTIDE SEQUENCE [LARGE SCALE GENOMIC DNA]</scope>
    <source>
        <strain evidence="1 2">RZ26</strain>
    </source>
</reference>
<dbReference type="EMBL" id="VATY01000002">
    <property type="protein sequence ID" value="TMM57167.1"/>
    <property type="molecule type" value="Genomic_DNA"/>
</dbReference>
<evidence type="ECO:0000313" key="2">
    <source>
        <dbReference type="Proteomes" id="UP000310314"/>
    </source>
</evidence>
<organism evidence="1 2">
    <name type="scientific">Maribacter algarum</name>
    <name type="common">ex Zhang et al. 2020</name>
    <dbReference type="NCBI Taxonomy" id="2578118"/>
    <lineage>
        <taxon>Bacteria</taxon>
        <taxon>Pseudomonadati</taxon>
        <taxon>Bacteroidota</taxon>
        <taxon>Flavobacteriia</taxon>
        <taxon>Flavobacteriales</taxon>
        <taxon>Flavobacteriaceae</taxon>
        <taxon>Maribacter</taxon>
    </lineage>
</organism>
<keyword evidence="2" id="KW-1185">Reference proteome</keyword>
<dbReference type="OrthoDB" id="9842837at2"/>
<gene>
    <name evidence="1" type="ORF">FEE95_11795</name>
</gene>
<comment type="caution">
    <text evidence="1">The sequence shown here is derived from an EMBL/GenBank/DDBJ whole genome shotgun (WGS) entry which is preliminary data.</text>
</comment>
<accession>A0A5S3PQZ7</accession>
<dbReference type="Proteomes" id="UP000310314">
    <property type="component" value="Unassembled WGS sequence"/>
</dbReference>
<protein>
    <submittedName>
        <fullName evidence="1">Uncharacterized protein</fullName>
    </submittedName>
</protein>
<sequence>MGKKKNKFKKFLQNNEIWFTTVASILLSVMALILATNSNNLYKRQISMDYANYHPEYKIYKSLLSSQENEINDDLEIIIENKNKGIARNLSISLKMFLNISIYKRQYEKDEVIEERELSTKRFFLEDQFRSIYSDENKSRIKSPSFKHGTYVNDSIYFATQEQRVQLFNYMLNQELQKSNAISFFEREIIIELSYLNFLNKKNVEYHRIYLDPLKEESTIALGRNMTAEYIESKQEARKAFYTKEKLNYISFVTINNFKGFLKKINEEKSYFYDEINSLKFQLREMDTVMVQKFKGSTYLDSTKVENLIEKIESESFNELLSEMK</sequence>
<dbReference type="AlphaFoldDB" id="A0A5S3PQZ7"/>
<proteinExistence type="predicted"/>
<dbReference type="RefSeq" id="WP_138658149.1">
    <property type="nucleotide sequence ID" value="NZ_VATY01000002.1"/>
</dbReference>
<evidence type="ECO:0000313" key="1">
    <source>
        <dbReference type="EMBL" id="TMM57167.1"/>
    </source>
</evidence>
<name>A0A5S3PQZ7_9FLAO</name>